<evidence type="ECO:0000313" key="2">
    <source>
        <dbReference type="EMBL" id="VDI60397.1"/>
    </source>
</evidence>
<dbReference type="Pfam" id="PF00024">
    <property type="entry name" value="PAN_1"/>
    <property type="match status" value="1"/>
</dbReference>
<dbReference type="Proteomes" id="UP000596742">
    <property type="component" value="Unassembled WGS sequence"/>
</dbReference>
<dbReference type="SUPFAM" id="SSF57414">
    <property type="entry name" value="Hairpin loop containing domain-like"/>
    <property type="match status" value="1"/>
</dbReference>
<dbReference type="Gene3D" id="3.50.4.10">
    <property type="entry name" value="Hepatocyte Growth Factor"/>
    <property type="match status" value="1"/>
</dbReference>
<keyword evidence="3" id="KW-1185">Reference proteome</keyword>
<dbReference type="EMBL" id="UYJE01008032">
    <property type="protein sequence ID" value="VDI60397.1"/>
    <property type="molecule type" value="Genomic_DNA"/>
</dbReference>
<feature type="domain" description="Apple" evidence="1">
    <location>
        <begin position="13"/>
        <end position="70"/>
    </location>
</feature>
<dbReference type="InterPro" id="IPR003609">
    <property type="entry name" value="Pan_app"/>
</dbReference>
<dbReference type="OrthoDB" id="6091680at2759"/>
<gene>
    <name evidence="2" type="ORF">MGAL_10B046936</name>
</gene>
<evidence type="ECO:0000313" key="3">
    <source>
        <dbReference type="Proteomes" id="UP000596742"/>
    </source>
</evidence>
<protein>
    <recommendedName>
        <fullName evidence="1">Apple domain-containing protein</fullName>
    </recommendedName>
</protein>
<sequence length="81" mass="9351">MVYVLTGGIFQSGKYLDSQILKVFFNVGPRMCKLRCTRYAGCTAFNFVKSHLYCELLNATQQATAIDKEQYMYSEMLTWTI</sequence>
<name>A0A8B6G8L8_MYTGA</name>
<evidence type="ECO:0000259" key="1">
    <source>
        <dbReference type="Pfam" id="PF00024"/>
    </source>
</evidence>
<comment type="caution">
    <text evidence="2">The sequence shown here is derived from an EMBL/GenBank/DDBJ whole genome shotgun (WGS) entry which is preliminary data.</text>
</comment>
<feature type="non-terminal residue" evidence="2">
    <location>
        <position position="81"/>
    </location>
</feature>
<reference evidence="2" key="1">
    <citation type="submission" date="2018-11" db="EMBL/GenBank/DDBJ databases">
        <authorList>
            <person name="Alioto T."/>
            <person name="Alioto T."/>
        </authorList>
    </citation>
    <scope>NUCLEOTIDE SEQUENCE</scope>
</reference>
<proteinExistence type="predicted"/>
<dbReference type="AlphaFoldDB" id="A0A8B6G8L8"/>
<organism evidence="2 3">
    <name type="scientific">Mytilus galloprovincialis</name>
    <name type="common">Mediterranean mussel</name>
    <dbReference type="NCBI Taxonomy" id="29158"/>
    <lineage>
        <taxon>Eukaryota</taxon>
        <taxon>Metazoa</taxon>
        <taxon>Spiralia</taxon>
        <taxon>Lophotrochozoa</taxon>
        <taxon>Mollusca</taxon>
        <taxon>Bivalvia</taxon>
        <taxon>Autobranchia</taxon>
        <taxon>Pteriomorphia</taxon>
        <taxon>Mytilida</taxon>
        <taxon>Mytiloidea</taxon>
        <taxon>Mytilidae</taxon>
        <taxon>Mytilinae</taxon>
        <taxon>Mytilus</taxon>
    </lineage>
</organism>
<accession>A0A8B6G8L8</accession>